<keyword evidence="5" id="KW-1185">Reference proteome</keyword>
<feature type="transmembrane region" description="Helical" evidence="3">
    <location>
        <begin position="265"/>
        <end position="285"/>
    </location>
</feature>
<name>A0A940T4N0_9MICO</name>
<dbReference type="Gene3D" id="2.40.260.10">
    <property type="entry name" value="Sortase"/>
    <property type="match status" value="1"/>
</dbReference>
<protein>
    <submittedName>
        <fullName evidence="4">Sortase A</fullName>
        <ecNumber evidence="4">3.4.22.70</ecNumber>
    </submittedName>
</protein>
<dbReference type="InterPro" id="IPR023365">
    <property type="entry name" value="Sortase_dom-sf"/>
</dbReference>
<dbReference type="NCBIfam" id="NF033745">
    <property type="entry name" value="class_C_sortase"/>
    <property type="match status" value="1"/>
</dbReference>
<dbReference type="RefSeq" id="WP_209705913.1">
    <property type="nucleotide sequence ID" value="NZ_JAFIDA010000001.1"/>
</dbReference>
<evidence type="ECO:0000256" key="2">
    <source>
        <dbReference type="PIRSR" id="PIRSR605754-1"/>
    </source>
</evidence>
<comment type="caution">
    <text evidence="4">The sequence shown here is derived from an EMBL/GenBank/DDBJ whole genome shotgun (WGS) entry which is preliminary data.</text>
</comment>
<dbReference type="NCBIfam" id="TIGR01076">
    <property type="entry name" value="sortase_fam"/>
    <property type="match status" value="1"/>
</dbReference>
<dbReference type="EMBL" id="JAFIDA010000001">
    <property type="protein sequence ID" value="MBP1327108.1"/>
    <property type="molecule type" value="Genomic_DNA"/>
</dbReference>
<accession>A0A940T4N0</accession>
<sequence>MPTHEQQQRWRWPRFVTLTTGIAIAGLLLFMYPSIASWFAQLNQSQVVQSVNSTMRADSNTDLTTELDRARAYNESLVGGALVGAHSNVPTSAEGDSAAQDDGDYEALLRGDAAGTMGRLRIPAIAADLPIYHGTSDETLAKGVGHLQGTSLPVGGASQHSVLTAHRGLADAQMFTQLDRVKQGDTFTIEVFGEVITYRVFDTQVVKPEDTESLYPVYGDDLVTLVTCTPIGINSHRILVTGERVTPTPQADLDRAGEVPNIPGFPWWAVGLGAAVLGAGAYIWLAGRLPRAKTRGSGSVHALAAAPVESRS</sequence>
<keyword evidence="3" id="KW-0472">Membrane</keyword>
<dbReference type="EC" id="3.4.22.70" evidence="4"/>
<gene>
    <name evidence="4" type="ORF">JOF28_002340</name>
</gene>
<dbReference type="SUPFAM" id="SSF63817">
    <property type="entry name" value="Sortase"/>
    <property type="match status" value="1"/>
</dbReference>
<feature type="active site" description="Proton donor/acceptor" evidence="2">
    <location>
        <position position="166"/>
    </location>
</feature>
<dbReference type="InterPro" id="IPR042002">
    <property type="entry name" value="Sortase_C"/>
</dbReference>
<keyword evidence="1 4" id="KW-0378">Hydrolase</keyword>
<dbReference type="Proteomes" id="UP000675163">
    <property type="component" value="Unassembled WGS sequence"/>
</dbReference>
<proteinExistence type="predicted"/>
<evidence type="ECO:0000313" key="4">
    <source>
        <dbReference type="EMBL" id="MBP1327108.1"/>
    </source>
</evidence>
<evidence type="ECO:0000256" key="3">
    <source>
        <dbReference type="SAM" id="Phobius"/>
    </source>
</evidence>
<feature type="active site" description="Acyl-thioester intermediate" evidence="2">
    <location>
        <position position="228"/>
    </location>
</feature>
<keyword evidence="3" id="KW-0812">Transmembrane</keyword>
<dbReference type="InterPro" id="IPR005754">
    <property type="entry name" value="Sortase"/>
</dbReference>
<dbReference type="CDD" id="cd05827">
    <property type="entry name" value="Sortase_C"/>
    <property type="match status" value="1"/>
</dbReference>
<dbReference type="GO" id="GO:0016787">
    <property type="term" value="F:hydrolase activity"/>
    <property type="evidence" value="ECO:0007669"/>
    <property type="project" value="UniProtKB-KW"/>
</dbReference>
<evidence type="ECO:0000313" key="5">
    <source>
        <dbReference type="Proteomes" id="UP000675163"/>
    </source>
</evidence>
<feature type="transmembrane region" description="Helical" evidence="3">
    <location>
        <begin position="12"/>
        <end position="32"/>
    </location>
</feature>
<keyword evidence="3" id="KW-1133">Transmembrane helix</keyword>
<evidence type="ECO:0000256" key="1">
    <source>
        <dbReference type="ARBA" id="ARBA00022801"/>
    </source>
</evidence>
<reference evidence="4" key="1">
    <citation type="submission" date="2021-02" db="EMBL/GenBank/DDBJ databases">
        <title>Sequencing the genomes of 1000 actinobacteria strains.</title>
        <authorList>
            <person name="Klenk H.-P."/>
        </authorList>
    </citation>
    <scope>NUCLEOTIDE SEQUENCE</scope>
    <source>
        <strain evidence="4">DSM 22850</strain>
    </source>
</reference>
<dbReference type="AlphaFoldDB" id="A0A940T4N0"/>
<organism evidence="4 5">
    <name type="scientific">Leucobacter exalbidus</name>
    <dbReference type="NCBI Taxonomy" id="662960"/>
    <lineage>
        <taxon>Bacteria</taxon>
        <taxon>Bacillati</taxon>
        <taxon>Actinomycetota</taxon>
        <taxon>Actinomycetes</taxon>
        <taxon>Micrococcales</taxon>
        <taxon>Microbacteriaceae</taxon>
        <taxon>Leucobacter</taxon>
    </lineage>
</organism>
<dbReference type="Pfam" id="PF04203">
    <property type="entry name" value="Sortase"/>
    <property type="match status" value="1"/>
</dbReference>